<organism evidence="1 2">
    <name type="scientific">Panagrolaimus sp. ES5</name>
    <dbReference type="NCBI Taxonomy" id="591445"/>
    <lineage>
        <taxon>Eukaryota</taxon>
        <taxon>Metazoa</taxon>
        <taxon>Ecdysozoa</taxon>
        <taxon>Nematoda</taxon>
        <taxon>Chromadorea</taxon>
        <taxon>Rhabditida</taxon>
        <taxon>Tylenchina</taxon>
        <taxon>Panagrolaimomorpha</taxon>
        <taxon>Panagrolaimoidea</taxon>
        <taxon>Panagrolaimidae</taxon>
        <taxon>Panagrolaimus</taxon>
    </lineage>
</organism>
<accession>A0AC34F7F4</accession>
<reference evidence="2" key="1">
    <citation type="submission" date="2022-11" db="UniProtKB">
        <authorList>
            <consortium name="WormBaseParasite"/>
        </authorList>
    </citation>
    <scope>IDENTIFICATION</scope>
</reference>
<protein>
    <submittedName>
        <fullName evidence="2">Uncharacterized protein</fullName>
    </submittedName>
</protein>
<evidence type="ECO:0000313" key="1">
    <source>
        <dbReference type="Proteomes" id="UP000887579"/>
    </source>
</evidence>
<dbReference type="WBParaSite" id="ES5_v2.g13066.t1">
    <property type="protein sequence ID" value="ES5_v2.g13066.t1"/>
    <property type="gene ID" value="ES5_v2.g13066"/>
</dbReference>
<evidence type="ECO:0000313" key="2">
    <source>
        <dbReference type="WBParaSite" id="ES5_v2.g13066.t1"/>
    </source>
</evidence>
<dbReference type="Proteomes" id="UP000887579">
    <property type="component" value="Unplaced"/>
</dbReference>
<name>A0AC34F7F4_9BILA</name>
<sequence>MQLIQKGVELRGSQALNVASYQRVIWYRRFMAIATAATLIGVLIYVIALLLPNWAIIDFLNTSGEHVNVNLGVWGEWRKLNTSENAEWIPHLPKPSEKILRLADADLKHFYYAQIALATIALILMAANNFAAFLTFSYHRFVYKRVVSLIHWLIAVCVFATVEVLTNSVTEWNTEVAQKRIISDWDYSTAQKLGLAAYLAYTVVLIYTFAGIVFFMASRKQKGSRAATAEFEVEDRDVYIGR</sequence>
<proteinExistence type="predicted"/>